<proteinExistence type="predicted"/>
<keyword evidence="3" id="KW-1185">Reference proteome</keyword>
<protein>
    <submittedName>
        <fullName evidence="2">Uncharacterized protein</fullName>
    </submittedName>
</protein>
<evidence type="ECO:0000256" key="1">
    <source>
        <dbReference type="SAM" id="MobiDB-lite"/>
    </source>
</evidence>
<dbReference type="EMBL" id="MLFT02000001">
    <property type="protein sequence ID" value="PHT58610.1"/>
    <property type="molecule type" value="Genomic_DNA"/>
</dbReference>
<feature type="region of interest" description="Disordered" evidence="1">
    <location>
        <begin position="36"/>
        <end position="55"/>
    </location>
</feature>
<reference evidence="3" key="2">
    <citation type="journal article" date="2017" name="J. Anim. Genet.">
        <title>Multiple reference genome sequences of hot pepper reveal the massive evolution of plant disease resistance genes by retroduplication.</title>
        <authorList>
            <person name="Kim S."/>
            <person name="Park J."/>
            <person name="Yeom S.-I."/>
            <person name="Kim Y.-M."/>
            <person name="Seo E."/>
            <person name="Kim K.-T."/>
            <person name="Kim M.-S."/>
            <person name="Lee J.M."/>
            <person name="Cheong K."/>
            <person name="Shin H.-S."/>
            <person name="Kim S.-B."/>
            <person name="Han K."/>
            <person name="Lee J."/>
            <person name="Park M."/>
            <person name="Lee H.-A."/>
            <person name="Lee H.-Y."/>
            <person name="Lee Y."/>
            <person name="Oh S."/>
            <person name="Lee J.H."/>
            <person name="Choi E."/>
            <person name="Choi E."/>
            <person name="Lee S.E."/>
            <person name="Jeon J."/>
            <person name="Kim H."/>
            <person name="Choi G."/>
            <person name="Song H."/>
            <person name="Lee J."/>
            <person name="Lee S.-C."/>
            <person name="Kwon J.-K."/>
            <person name="Lee H.-Y."/>
            <person name="Koo N."/>
            <person name="Hong Y."/>
            <person name="Kim R.W."/>
            <person name="Kang W.-H."/>
            <person name="Huh J.H."/>
            <person name="Kang B.-C."/>
            <person name="Yang T.-J."/>
            <person name="Lee Y.-H."/>
            <person name="Bennetzen J.L."/>
            <person name="Choi D."/>
        </authorList>
    </citation>
    <scope>NUCLEOTIDE SEQUENCE [LARGE SCALE GENOMIC DNA]</scope>
    <source>
        <strain evidence="3">cv. PBC81</strain>
    </source>
</reference>
<evidence type="ECO:0000313" key="2">
    <source>
        <dbReference type="EMBL" id="PHT58610.1"/>
    </source>
</evidence>
<organism evidence="2 3">
    <name type="scientific">Capsicum baccatum</name>
    <name type="common">Peruvian pepper</name>
    <dbReference type="NCBI Taxonomy" id="33114"/>
    <lineage>
        <taxon>Eukaryota</taxon>
        <taxon>Viridiplantae</taxon>
        <taxon>Streptophyta</taxon>
        <taxon>Embryophyta</taxon>
        <taxon>Tracheophyta</taxon>
        <taxon>Spermatophyta</taxon>
        <taxon>Magnoliopsida</taxon>
        <taxon>eudicotyledons</taxon>
        <taxon>Gunneridae</taxon>
        <taxon>Pentapetalae</taxon>
        <taxon>asterids</taxon>
        <taxon>lamiids</taxon>
        <taxon>Solanales</taxon>
        <taxon>Solanaceae</taxon>
        <taxon>Solanoideae</taxon>
        <taxon>Capsiceae</taxon>
        <taxon>Capsicum</taxon>
    </lineage>
</organism>
<sequence>MPSPNLAGKPITESLPINSLHCLFLAHYSNHNRIMASSSGGGEDGLNSINPPSSKSQKIRQWLSFAVEREVEDVVFLSYEVSYVSVLPESFRTCSSLMTLHLRCHRFDDPGHSVEVSKEPKAGVCDVKR</sequence>
<dbReference type="OrthoDB" id="1300531at2759"/>
<dbReference type="AlphaFoldDB" id="A0A2G2XMB0"/>
<evidence type="ECO:0000313" key="3">
    <source>
        <dbReference type="Proteomes" id="UP000224567"/>
    </source>
</evidence>
<reference evidence="2 3" key="1">
    <citation type="journal article" date="2017" name="Genome Biol.">
        <title>New reference genome sequences of hot pepper reveal the massive evolution of plant disease-resistance genes by retroduplication.</title>
        <authorList>
            <person name="Kim S."/>
            <person name="Park J."/>
            <person name="Yeom S.I."/>
            <person name="Kim Y.M."/>
            <person name="Seo E."/>
            <person name="Kim K.T."/>
            <person name="Kim M.S."/>
            <person name="Lee J.M."/>
            <person name="Cheong K."/>
            <person name="Shin H.S."/>
            <person name="Kim S.B."/>
            <person name="Han K."/>
            <person name="Lee J."/>
            <person name="Park M."/>
            <person name="Lee H.A."/>
            <person name="Lee H.Y."/>
            <person name="Lee Y."/>
            <person name="Oh S."/>
            <person name="Lee J.H."/>
            <person name="Choi E."/>
            <person name="Choi E."/>
            <person name="Lee S.E."/>
            <person name="Jeon J."/>
            <person name="Kim H."/>
            <person name="Choi G."/>
            <person name="Song H."/>
            <person name="Lee J."/>
            <person name="Lee S.C."/>
            <person name="Kwon J.K."/>
            <person name="Lee H.Y."/>
            <person name="Koo N."/>
            <person name="Hong Y."/>
            <person name="Kim R.W."/>
            <person name="Kang W.H."/>
            <person name="Huh J.H."/>
            <person name="Kang B.C."/>
            <person name="Yang T.J."/>
            <person name="Lee Y.H."/>
            <person name="Bennetzen J.L."/>
            <person name="Choi D."/>
        </authorList>
    </citation>
    <scope>NUCLEOTIDE SEQUENCE [LARGE SCALE GENOMIC DNA]</scope>
    <source>
        <strain evidence="3">cv. PBC81</strain>
    </source>
</reference>
<gene>
    <name evidence="2" type="ORF">CQW23_00973</name>
</gene>
<accession>A0A2G2XMB0</accession>
<dbReference type="Proteomes" id="UP000224567">
    <property type="component" value="Unassembled WGS sequence"/>
</dbReference>
<name>A0A2G2XMB0_CAPBA</name>
<comment type="caution">
    <text evidence="2">The sequence shown here is derived from an EMBL/GenBank/DDBJ whole genome shotgun (WGS) entry which is preliminary data.</text>
</comment>